<dbReference type="EMBL" id="BRPK01000009">
    <property type="protein sequence ID" value="GLB41392.1"/>
    <property type="molecule type" value="Genomic_DNA"/>
</dbReference>
<dbReference type="OrthoDB" id="48988at2759"/>
<dbReference type="AlphaFoldDB" id="A0A9P3PRH3"/>
<evidence type="ECO:0000313" key="3">
    <source>
        <dbReference type="Proteomes" id="UP001063166"/>
    </source>
</evidence>
<organism evidence="2 3">
    <name type="scientific">Lyophyllum shimeji</name>
    <name type="common">Hon-shimeji</name>
    <name type="synonym">Tricholoma shimeji</name>
    <dbReference type="NCBI Taxonomy" id="47721"/>
    <lineage>
        <taxon>Eukaryota</taxon>
        <taxon>Fungi</taxon>
        <taxon>Dikarya</taxon>
        <taxon>Basidiomycota</taxon>
        <taxon>Agaricomycotina</taxon>
        <taxon>Agaricomycetes</taxon>
        <taxon>Agaricomycetidae</taxon>
        <taxon>Agaricales</taxon>
        <taxon>Tricholomatineae</taxon>
        <taxon>Lyophyllaceae</taxon>
        <taxon>Lyophyllum</taxon>
    </lineage>
</organism>
<name>A0A9P3PRH3_LYOSH</name>
<reference evidence="2" key="1">
    <citation type="submission" date="2022-07" db="EMBL/GenBank/DDBJ databases">
        <title>The genome of Lyophyllum shimeji provides insight into the initial evolution of ectomycorrhizal fungal genome.</title>
        <authorList>
            <person name="Kobayashi Y."/>
            <person name="Shibata T."/>
            <person name="Hirakawa H."/>
            <person name="Shigenobu S."/>
            <person name="Nishiyama T."/>
            <person name="Yamada A."/>
            <person name="Hasebe M."/>
            <person name="Kawaguchi M."/>
        </authorList>
    </citation>
    <scope>NUCLEOTIDE SEQUENCE</scope>
    <source>
        <strain evidence="2">AT787</strain>
    </source>
</reference>
<dbReference type="Proteomes" id="UP001063166">
    <property type="component" value="Unassembled WGS sequence"/>
</dbReference>
<feature type="region of interest" description="Disordered" evidence="1">
    <location>
        <begin position="67"/>
        <end position="93"/>
    </location>
</feature>
<evidence type="ECO:0000313" key="2">
    <source>
        <dbReference type="EMBL" id="GLB41392.1"/>
    </source>
</evidence>
<keyword evidence="3" id="KW-1185">Reference proteome</keyword>
<evidence type="ECO:0000256" key="1">
    <source>
        <dbReference type="SAM" id="MobiDB-lite"/>
    </source>
</evidence>
<proteinExistence type="predicted"/>
<feature type="compositionally biased region" description="Polar residues" evidence="1">
    <location>
        <begin position="77"/>
        <end position="93"/>
    </location>
</feature>
<comment type="caution">
    <text evidence="2">The sequence shown here is derived from an EMBL/GenBank/DDBJ whole genome shotgun (WGS) entry which is preliminary data.</text>
</comment>
<protein>
    <submittedName>
        <fullName evidence="2">Uncharacterized protein</fullName>
    </submittedName>
</protein>
<accession>A0A9P3PRH3</accession>
<gene>
    <name evidence="2" type="ORF">LshimejAT787_0906070</name>
</gene>
<sequence length="93" mass="10122">MCVLGKSGLKVSKIIIGCVSYGTPEWARAGFYLKKNLPTYQGRVRRHDAGLNALWRRLHAVISAGAGTSDLSESRQSKPTGRTTTSSFKLLTP</sequence>